<dbReference type="Proteomes" id="UP000464749">
    <property type="component" value="Plasmid unnamed2"/>
</dbReference>
<sequence>MEYTIYPGDKTHLSEDWNGQESAVFECKPDDIDTAYDALCEDLVFNDMPADEHDMTPQQKQMIIDFQNLKDDDVKIMLDDAKRQGFISDFEIKD</sequence>
<protein>
    <submittedName>
        <fullName evidence="1">Uncharacterized protein</fullName>
    </submittedName>
</protein>
<proteinExistence type="predicted"/>
<name>A0A9X7XVJ8_LACJH</name>
<evidence type="ECO:0000313" key="2">
    <source>
        <dbReference type="Proteomes" id="UP000464749"/>
    </source>
</evidence>
<dbReference type="AlphaFoldDB" id="A0A9X7XVJ8"/>
<gene>
    <name evidence="1" type="ORF">FEE39_10205</name>
</gene>
<dbReference type="EMBL" id="CP040856">
    <property type="protein sequence ID" value="QIA88608.1"/>
    <property type="molecule type" value="Genomic_DNA"/>
</dbReference>
<keyword evidence="1" id="KW-0614">Plasmid</keyword>
<dbReference type="RefSeq" id="WP_163588965.1">
    <property type="nucleotide sequence ID" value="NZ_CP040856.1"/>
</dbReference>
<evidence type="ECO:0000313" key="1">
    <source>
        <dbReference type="EMBL" id="QIA88608.1"/>
    </source>
</evidence>
<organism evidence="1 2">
    <name type="scientific">Lactobacillus johnsonii</name>
    <dbReference type="NCBI Taxonomy" id="33959"/>
    <lineage>
        <taxon>Bacteria</taxon>
        <taxon>Bacillati</taxon>
        <taxon>Bacillota</taxon>
        <taxon>Bacilli</taxon>
        <taxon>Lactobacillales</taxon>
        <taxon>Lactobacillaceae</taxon>
        <taxon>Lactobacillus</taxon>
    </lineage>
</organism>
<reference evidence="1 2" key="1">
    <citation type="submission" date="2019-06" db="EMBL/GenBank/DDBJ databases">
        <title>Whole genome sequencing of Lactobacillus johnsonii strain G2A.</title>
        <authorList>
            <person name="Conlan S."/>
            <person name="Thomas P.J."/>
            <person name="Mullikin J."/>
            <person name="Singer J."/>
            <person name="Weaver C."/>
            <person name="Segre J.A."/>
        </authorList>
    </citation>
    <scope>NUCLEOTIDE SEQUENCE [LARGE SCALE GENOMIC DNA]</scope>
    <source>
        <strain evidence="1 2">G2A</strain>
        <plasmid evidence="1 2">unnamed2</plasmid>
    </source>
</reference>
<accession>A0A9X7XVJ8</accession>
<geneLocation type="plasmid" evidence="1 2">
    <name>unnamed2</name>
</geneLocation>